<feature type="binding site" evidence="1">
    <location>
        <position position="58"/>
    </location>
    <ligand>
        <name>Mg(2+)</name>
        <dbReference type="ChEBI" id="CHEBI:18420"/>
        <label>1</label>
        <note>catalytic</note>
    </ligand>
</feature>
<protein>
    <submittedName>
        <fullName evidence="2">Putative monophosphatase</fullName>
    </submittedName>
</protein>
<proteinExistence type="predicted"/>
<comment type="cofactor">
    <cofactor evidence="1">
        <name>Mg(2+)</name>
        <dbReference type="ChEBI" id="CHEBI:18420"/>
    </cofactor>
</comment>
<name>Q8GPW0_PSEAI</name>
<dbReference type="InterPro" id="IPR000760">
    <property type="entry name" value="Inositol_monophosphatase-like"/>
</dbReference>
<sequence length="130" mass="13620">MTGGFVDGVINAGQLLIAEWARLDGPSGAGDKAEVDVEIEQQLRRELLQLLDCDVWGEETGHVLAGSQWCWGIDPNDGTSDFLKRLKGSAISVGLMGNAVPVLGVAYSPVNTASGSDRIAWAEGLPGLGN</sequence>
<feature type="binding site" evidence="1">
    <location>
        <position position="74"/>
    </location>
    <ligand>
        <name>Mg(2+)</name>
        <dbReference type="ChEBI" id="CHEBI:18420"/>
        <label>1</label>
        <note>catalytic</note>
    </ligand>
</feature>
<dbReference type="AlphaFoldDB" id="Q8GPW0"/>
<dbReference type="EMBL" id="AF440524">
    <property type="protein sequence ID" value="AAN62264.1"/>
    <property type="molecule type" value="Genomic_DNA"/>
</dbReference>
<gene>
    <name evidence="2" type="primary">ORF SG42</name>
</gene>
<reference evidence="2" key="1">
    <citation type="journal article" date="2002" name="J. Bacteriol.">
        <title>Gene islands integrated into tRNA(Gly) genes confer genome diversity on a Pseudomonas aeruginosa clone.</title>
        <authorList>
            <person name="Larbig K.D."/>
            <person name="Christmann A."/>
            <person name="Johann A."/>
            <person name="Klockgether J."/>
            <person name="Hartsch T."/>
            <person name="Merkl R."/>
            <person name="Wiehlmann L."/>
            <person name="Fritz H.-J."/>
            <person name="Tuemmler B."/>
        </authorList>
    </citation>
    <scope>NUCLEOTIDE SEQUENCE</scope>
    <source>
        <strain evidence="2">SG17M</strain>
    </source>
</reference>
<keyword evidence="1" id="KW-0479">Metal-binding</keyword>
<dbReference type="GO" id="GO:0046872">
    <property type="term" value="F:metal ion binding"/>
    <property type="evidence" value="ECO:0007669"/>
    <property type="project" value="UniProtKB-KW"/>
</dbReference>
<evidence type="ECO:0000313" key="2">
    <source>
        <dbReference type="EMBL" id="AAN62264.1"/>
    </source>
</evidence>
<dbReference type="Gene3D" id="3.30.540.10">
    <property type="entry name" value="Fructose-1,6-Bisphosphatase, subunit A, domain 1"/>
    <property type="match status" value="1"/>
</dbReference>
<dbReference type="Pfam" id="PF00459">
    <property type="entry name" value="Inositol_P"/>
    <property type="match status" value="1"/>
</dbReference>
<organism evidence="2">
    <name type="scientific">Pseudomonas aeruginosa</name>
    <dbReference type="NCBI Taxonomy" id="287"/>
    <lineage>
        <taxon>Bacteria</taxon>
        <taxon>Pseudomonadati</taxon>
        <taxon>Pseudomonadota</taxon>
        <taxon>Gammaproteobacteria</taxon>
        <taxon>Pseudomonadales</taxon>
        <taxon>Pseudomonadaceae</taxon>
        <taxon>Pseudomonas</taxon>
    </lineage>
</organism>
<accession>Q8GPW0</accession>
<dbReference type="SUPFAM" id="SSF56655">
    <property type="entry name" value="Carbohydrate phosphatase"/>
    <property type="match status" value="1"/>
</dbReference>
<feature type="binding site" evidence="1">
    <location>
        <position position="77"/>
    </location>
    <ligand>
        <name>Mg(2+)</name>
        <dbReference type="ChEBI" id="CHEBI:18420"/>
        <label>1</label>
        <note>catalytic</note>
    </ligand>
</feature>
<keyword evidence="1" id="KW-0460">Magnesium</keyword>
<evidence type="ECO:0000256" key="1">
    <source>
        <dbReference type="PIRSR" id="PIRSR600760-2"/>
    </source>
</evidence>